<name>A0A1H3YMX0_SELRU</name>
<evidence type="ECO:0000313" key="2">
    <source>
        <dbReference type="Proteomes" id="UP000183469"/>
    </source>
</evidence>
<gene>
    <name evidence="1" type="ORF">SAMN05660648_02078</name>
</gene>
<dbReference type="Proteomes" id="UP000183469">
    <property type="component" value="Unassembled WGS sequence"/>
</dbReference>
<protein>
    <submittedName>
        <fullName evidence="1">Uncharacterized protein</fullName>
    </submittedName>
</protein>
<reference evidence="1 2" key="1">
    <citation type="submission" date="2016-10" db="EMBL/GenBank/DDBJ databases">
        <authorList>
            <person name="de Groot N.N."/>
        </authorList>
    </citation>
    <scope>NUCLEOTIDE SEQUENCE [LARGE SCALE GENOMIC DNA]</scope>
    <source>
        <strain evidence="1 2">DSM 2872</strain>
    </source>
</reference>
<proteinExistence type="predicted"/>
<dbReference type="EMBL" id="FNQG01000008">
    <property type="protein sequence ID" value="SEA12727.1"/>
    <property type="molecule type" value="Genomic_DNA"/>
</dbReference>
<dbReference type="OrthoDB" id="1663196at2"/>
<accession>A0A1H3YMX0</accession>
<organism evidence="1 2">
    <name type="scientific">Selenomonas ruminantium</name>
    <dbReference type="NCBI Taxonomy" id="971"/>
    <lineage>
        <taxon>Bacteria</taxon>
        <taxon>Bacillati</taxon>
        <taxon>Bacillota</taxon>
        <taxon>Negativicutes</taxon>
        <taxon>Selenomonadales</taxon>
        <taxon>Selenomonadaceae</taxon>
        <taxon>Selenomonas</taxon>
    </lineage>
</organism>
<sequence>MFQRQLIVLPRRRFIDEDGEVTTESTMRTVSINEDKRRRQIAAAATQGDMQAVLAILAQDLQELEDGYKQNACDAAEVEKAKKLIEQAKQQMGRLPDRPPTLSEQSAMTINTLI</sequence>
<dbReference type="AlphaFoldDB" id="A0A1H3YMX0"/>
<evidence type="ECO:0000313" key="1">
    <source>
        <dbReference type="EMBL" id="SEA12727.1"/>
    </source>
</evidence>
<dbReference type="RefSeq" id="WP_074672550.1">
    <property type="nucleotide sequence ID" value="NZ_FNQG01000008.1"/>
</dbReference>